<dbReference type="OrthoDB" id="6071739at2759"/>
<gene>
    <name evidence="3" type="ORF">KP79_PYT22273</name>
</gene>
<comment type="caution">
    <text evidence="3">The sequence shown here is derived from an EMBL/GenBank/DDBJ whole genome shotgun (WGS) entry which is preliminary data.</text>
</comment>
<feature type="region of interest" description="Disordered" evidence="1">
    <location>
        <begin position="153"/>
        <end position="177"/>
    </location>
</feature>
<dbReference type="InterPro" id="IPR046906">
    <property type="entry name" value="Mab-21_HhH/H2TH-like"/>
</dbReference>
<feature type="region of interest" description="Disordered" evidence="1">
    <location>
        <begin position="412"/>
        <end position="475"/>
    </location>
</feature>
<dbReference type="SMART" id="SM01265">
    <property type="entry name" value="Mab-21"/>
    <property type="match status" value="1"/>
</dbReference>
<reference evidence="3 4" key="1">
    <citation type="journal article" date="2017" name="Nat. Ecol. Evol.">
        <title>Scallop genome provides insights into evolution of bilaterian karyotype and development.</title>
        <authorList>
            <person name="Wang S."/>
            <person name="Zhang J."/>
            <person name="Jiao W."/>
            <person name="Li J."/>
            <person name="Xun X."/>
            <person name="Sun Y."/>
            <person name="Guo X."/>
            <person name="Huan P."/>
            <person name="Dong B."/>
            <person name="Zhang L."/>
            <person name="Hu X."/>
            <person name="Sun X."/>
            <person name="Wang J."/>
            <person name="Zhao C."/>
            <person name="Wang Y."/>
            <person name="Wang D."/>
            <person name="Huang X."/>
            <person name="Wang R."/>
            <person name="Lv J."/>
            <person name="Li Y."/>
            <person name="Zhang Z."/>
            <person name="Liu B."/>
            <person name="Lu W."/>
            <person name="Hui Y."/>
            <person name="Liang J."/>
            <person name="Zhou Z."/>
            <person name="Hou R."/>
            <person name="Li X."/>
            <person name="Liu Y."/>
            <person name="Li H."/>
            <person name="Ning X."/>
            <person name="Lin Y."/>
            <person name="Zhao L."/>
            <person name="Xing Q."/>
            <person name="Dou J."/>
            <person name="Li Y."/>
            <person name="Mao J."/>
            <person name="Guo H."/>
            <person name="Dou H."/>
            <person name="Li T."/>
            <person name="Mu C."/>
            <person name="Jiang W."/>
            <person name="Fu Q."/>
            <person name="Fu X."/>
            <person name="Miao Y."/>
            <person name="Liu J."/>
            <person name="Yu Q."/>
            <person name="Li R."/>
            <person name="Liao H."/>
            <person name="Li X."/>
            <person name="Kong Y."/>
            <person name="Jiang Z."/>
            <person name="Chourrout D."/>
            <person name="Li R."/>
            <person name="Bao Z."/>
        </authorList>
    </citation>
    <scope>NUCLEOTIDE SEQUENCE [LARGE SCALE GENOMIC DNA]</scope>
    <source>
        <strain evidence="3 4">PY_sf001</strain>
    </source>
</reference>
<dbReference type="Gene3D" id="1.10.1410.40">
    <property type="match status" value="1"/>
</dbReference>
<feature type="region of interest" description="Disordered" evidence="1">
    <location>
        <begin position="1604"/>
        <end position="1627"/>
    </location>
</feature>
<feature type="domain" description="OTU" evidence="2">
    <location>
        <begin position="774"/>
        <end position="912"/>
    </location>
</feature>
<feature type="compositionally biased region" description="Basic and acidic residues" evidence="1">
    <location>
        <begin position="191"/>
        <end position="210"/>
    </location>
</feature>
<dbReference type="InterPro" id="IPR024810">
    <property type="entry name" value="MAB21L/cGLR"/>
</dbReference>
<accession>A0A210QDJ4</accession>
<evidence type="ECO:0000313" key="3">
    <source>
        <dbReference type="EMBL" id="OWF46809.1"/>
    </source>
</evidence>
<dbReference type="PROSITE" id="PS50802">
    <property type="entry name" value="OTU"/>
    <property type="match status" value="1"/>
</dbReference>
<dbReference type="SUPFAM" id="SSF54001">
    <property type="entry name" value="Cysteine proteinases"/>
    <property type="match status" value="1"/>
</dbReference>
<name>A0A210QDJ4_MIZYE</name>
<feature type="compositionally biased region" description="Basic and acidic residues" evidence="1">
    <location>
        <begin position="423"/>
        <end position="436"/>
    </location>
</feature>
<feature type="compositionally biased region" description="Basic and acidic residues" evidence="1">
    <location>
        <begin position="260"/>
        <end position="295"/>
    </location>
</feature>
<dbReference type="PANTHER" id="PTHR10656:SF69">
    <property type="entry name" value="MAB-21-LIKE HHH_H2TH-LIKE DOMAIN-CONTAINING PROTEIN"/>
    <property type="match status" value="1"/>
</dbReference>
<feature type="compositionally biased region" description="Polar residues" evidence="1">
    <location>
        <begin position="617"/>
        <end position="626"/>
    </location>
</feature>
<evidence type="ECO:0000259" key="2">
    <source>
        <dbReference type="PROSITE" id="PS50802"/>
    </source>
</evidence>
<dbReference type="InterPro" id="IPR003323">
    <property type="entry name" value="OTU_dom"/>
</dbReference>
<feature type="compositionally biased region" description="Polar residues" evidence="1">
    <location>
        <begin position="211"/>
        <end position="227"/>
    </location>
</feature>
<keyword evidence="4" id="KW-1185">Reference proteome</keyword>
<feature type="region of interest" description="Disordered" evidence="1">
    <location>
        <begin position="701"/>
        <end position="734"/>
    </location>
</feature>
<dbReference type="Proteomes" id="UP000242188">
    <property type="component" value="Unassembled WGS sequence"/>
</dbReference>
<dbReference type="Gene3D" id="3.90.70.80">
    <property type="match status" value="1"/>
</dbReference>
<protein>
    <submittedName>
        <fullName evidence="3">Ubiquitin thioesterase</fullName>
    </submittedName>
</protein>
<feature type="region of interest" description="Disordered" evidence="1">
    <location>
        <begin position="582"/>
        <end position="656"/>
    </location>
</feature>
<dbReference type="EMBL" id="NEDP02004076">
    <property type="protein sequence ID" value="OWF46809.1"/>
    <property type="molecule type" value="Genomic_DNA"/>
</dbReference>
<dbReference type="InterPro" id="IPR038765">
    <property type="entry name" value="Papain-like_cys_pep_sf"/>
</dbReference>
<dbReference type="Pfam" id="PF02338">
    <property type="entry name" value="OTU"/>
    <property type="match status" value="1"/>
</dbReference>
<feature type="region of interest" description="Disordered" evidence="1">
    <location>
        <begin position="191"/>
        <end position="295"/>
    </location>
</feature>
<sequence>MASFLNLQGSQGSLEPELANGHHYLAPKTNENMCEICGAALGGEQDLRFCHVCKKVLCVCCSEMQEKLLFMRNDTKKTRGDNCALCDLLRTISGEENSTSVTGGESIIQYQNHGHAKQSILTETESDRVPQVLDKVTPGDSKSDDTFTVNSTVVSANDGSKVGVPNSSETDQDHSKDGLFMLNSDVLSDQRHKIEGKSDKKLDSGRKDGQRTTLAKGQGHLQLTTPEGGQGDQGDKYLDKGQGVKQRTALDRGQGYQERTALDRGQGDQERTALDRGQGDQERIALDRGQGDQERTALDRGQVNKLETKTLNRSKKNGPIVTAVIGDCPQTSILPEMTTQAKKDDRNQTKTDKTAEVNTTKPIVFKQDSSVSDKKEVSDRSSVLLSKDEQNMAGKPDDEHFEKYWDNMEAKTSRKGKNFSSSDRTENTTFEKDETITGKPTQHVQVLKKQNSELDSSVAESSEDLSKLPGPNSTNQLARNFIDDGDDFDDDPEEVEYDNLGLKDYREQQNLLGDVLKEMFVIETSRKDRPPRQPRRPETMKMAVVMLTQPGKVTRQQDEYGRDTLTQQYHYSNILVVETGNPSQLRSEGNSPLALPAVSSPDPSSQESIPHLRQDPHSSYFQSLSKESAKGNHSGVSADRFSEEKPEGYTSGDFSGAQYEHLSKHTNEAFRGVSHQGGSPVGQTGASDTLQNAVSDYYPGQTVAPVYGKESPSRSDPGSSDIDSKVSVVTQKRSKNRHKQAFTHACSGCGRRDCEGNFMKLLREMIVTAGSAGFEIRNVIPDGNCMFAAIVDQMELKKNFSFSPKSLRFECLNFLRDNPESEDGTPYALFLDAETWDEYLSRMSQDGEWGDHMMLQAISQVTKRNIQVIHHDAERDWTVIEYKLDTLDKSDKTDCLFLGHVGEFHYVSLRPSDLAKQLHNKDDPDSDQENYRSMDVFSSLPSLPSIDDPAKQEMFEEDYFDPWSEIPALHLTYILKKFVPLVTTLQSADSVVTNAEMLMEDGNFTRVQKRFGLGSASSVVLTGDAAEGLYAPYLNERERTEFDQGSEWVDVTGIVMPNTCIAYPKDHSDVGMMDAFIETENVHPGYARLLSRYPDQWGMTSSETGVISCYLPSHHSNFKKVFNLSKEEKDYSASQNTSVVSLFNKISLAIVAPFWPAVADEWRTRQRKANWPPQNIIDSIIAGGYHFECFPHPKSQNPDIEFHACFGVAEKMLAQEALSREQRYIFLVFKALCSQEFTEEDLITSAHLKNIFFYACEQLPCDFWVSRPGSCIFYLLDALFTCIQERNVPDFFLPANNLIDHFDEDQHKKILQKIMTLRNDPMSNLLKIGQKNRIYNAHGILSQVTNDIELFHDHHSARRSVLEALVPISINIAKYSVHTGAYKQALEQLQEAYEERLAISTCEDALPFTAFLTQATDGCSVEKQWWFFFNVDQQLHTTLCADLSMAMQPVALEELVGKDVAQTQVGTLIPAVMAHKLCRFCSDMATHLFSNYFTQKCLPFLLFNLNRYREKLQRLMLGKPQGQQQYNPRQPLTSEDEDDFTDENAARVFNQLYIVYNRLNQLWIFQDLIPEFENLCEVINTREAFSKLVTILKQMGLTERAQMAEARRNSIPRETTRSGYLDNGNYY</sequence>
<dbReference type="Pfam" id="PF20266">
    <property type="entry name" value="Mab-21_C"/>
    <property type="match status" value="1"/>
</dbReference>
<dbReference type="PANTHER" id="PTHR10656">
    <property type="entry name" value="CELL FATE DETERMINING PROTEIN MAB21-RELATED"/>
    <property type="match status" value="1"/>
</dbReference>
<proteinExistence type="predicted"/>
<evidence type="ECO:0000256" key="1">
    <source>
        <dbReference type="SAM" id="MobiDB-lite"/>
    </source>
</evidence>
<dbReference type="CDD" id="cd22758">
    <property type="entry name" value="OTU_232R-like"/>
    <property type="match status" value="1"/>
</dbReference>
<evidence type="ECO:0000313" key="4">
    <source>
        <dbReference type="Proteomes" id="UP000242188"/>
    </source>
</evidence>
<organism evidence="3 4">
    <name type="scientific">Mizuhopecten yessoensis</name>
    <name type="common">Japanese scallop</name>
    <name type="synonym">Patinopecten yessoensis</name>
    <dbReference type="NCBI Taxonomy" id="6573"/>
    <lineage>
        <taxon>Eukaryota</taxon>
        <taxon>Metazoa</taxon>
        <taxon>Spiralia</taxon>
        <taxon>Lophotrochozoa</taxon>
        <taxon>Mollusca</taxon>
        <taxon>Bivalvia</taxon>
        <taxon>Autobranchia</taxon>
        <taxon>Pteriomorphia</taxon>
        <taxon>Pectinida</taxon>
        <taxon>Pectinoidea</taxon>
        <taxon>Pectinidae</taxon>
        <taxon>Mizuhopecten</taxon>
    </lineage>
</organism>